<dbReference type="InterPro" id="IPR025498">
    <property type="entry name" value="DUF4389"/>
</dbReference>
<evidence type="ECO:0000313" key="4">
    <source>
        <dbReference type="Proteomes" id="UP000586918"/>
    </source>
</evidence>
<proteinExistence type="predicted"/>
<protein>
    <submittedName>
        <fullName evidence="3">DUF4389 domain-containing protein</fullName>
    </submittedName>
</protein>
<organism evidence="3 4">
    <name type="scientific">Pseudonocardia bannensis</name>
    <dbReference type="NCBI Taxonomy" id="630973"/>
    <lineage>
        <taxon>Bacteria</taxon>
        <taxon>Bacillati</taxon>
        <taxon>Actinomycetota</taxon>
        <taxon>Actinomycetes</taxon>
        <taxon>Pseudonocardiales</taxon>
        <taxon>Pseudonocardiaceae</taxon>
        <taxon>Pseudonocardia</taxon>
    </lineage>
</organism>
<gene>
    <name evidence="3" type="ORF">HF519_09640</name>
</gene>
<accession>A0A848DGZ0</accession>
<feature type="region of interest" description="Disordered" evidence="1">
    <location>
        <begin position="247"/>
        <end position="286"/>
    </location>
</feature>
<evidence type="ECO:0000313" key="3">
    <source>
        <dbReference type="EMBL" id="NMH91836.1"/>
    </source>
</evidence>
<sequence length="286" mass="31196">MLLLGGSLLLGLSAWTGRPLVQPAGRPPEAAGWAYPARVEARLDEPLSRWLWLVKGLLLIPHLIVLAVLWSVFVVLTLVAAVSIVATERYPRPIFDINVGVLRWTWRVAYYGYWALGTDRYPPFTLAPVDYPAILVIAYPPRLSRALAIFAWLLAAPHVLVVAFLVGLWGPLSSGVPPFGVGGLVILLTLVAGGALMVHGRYPRDLFDLNVGFDRWTFRVLVYLALMTDEYPPFRLDGGAVEPAAVGIPAQRRSAEPAPGPSRGVPRSSQADPRRSGTGPRTQADR</sequence>
<keyword evidence="4" id="KW-1185">Reference proteome</keyword>
<evidence type="ECO:0000256" key="2">
    <source>
        <dbReference type="SAM" id="Phobius"/>
    </source>
</evidence>
<dbReference type="Proteomes" id="UP000586918">
    <property type="component" value="Unassembled WGS sequence"/>
</dbReference>
<reference evidence="3 4" key="1">
    <citation type="submission" date="2020-04" db="EMBL/GenBank/DDBJ databases">
        <authorList>
            <person name="Klaysubun C."/>
            <person name="Duangmal K."/>
            <person name="Lipun K."/>
        </authorList>
    </citation>
    <scope>NUCLEOTIDE SEQUENCE [LARGE SCALE GENOMIC DNA]</scope>
    <source>
        <strain evidence="3 4">DSM 45300</strain>
    </source>
</reference>
<feature type="transmembrane region" description="Helical" evidence="2">
    <location>
        <begin position="147"/>
        <end position="170"/>
    </location>
</feature>
<keyword evidence="2" id="KW-1133">Transmembrane helix</keyword>
<feature type="transmembrane region" description="Helical" evidence="2">
    <location>
        <begin position="176"/>
        <end position="198"/>
    </location>
</feature>
<dbReference type="Pfam" id="PF14333">
    <property type="entry name" value="DUF4389"/>
    <property type="match status" value="2"/>
</dbReference>
<feature type="transmembrane region" description="Helical" evidence="2">
    <location>
        <begin position="59"/>
        <end position="86"/>
    </location>
</feature>
<dbReference type="EMBL" id="JAAXKZ010000025">
    <property type="protein sequence ID" value="NMH91836.1"/>
    <property type="molecule type" value="Genomic_DNA"/>
</dbReference>
<comment type="caution">
    <text evidence="3">The sequence shown here is derived from an EMBL/GenBank/DDBJ whole genome shotgun (WGS) entry which is preliminary data.</text>
</comment>
<dbReference type="AlphaFoldDB" id="A0A848DGZ0"/>
<name>A0A848DGZ0_9PSEU</name>
<evidence type="ECO:0000256" key="1">
    <source>
        <dbReference type="SAM" id="MobiDB-lite"/>
    </source>
</evidence>
<keyword evidence="2" id="KW-0472">Membrane</keyword>
<keyword evidence="2" id="KW-0812">Transmembrane</keyword>